<evidence type="ECO:0000256" key="2">
    <source>
        <dbReference type="SAM" id="SignalP"/>
    </source>
</evidence>
<sequence length="370" mass="41162">MRGFSCLLVLTTLLVIAAALPQSSSGSRPNAGRRNWWSFRRTQWPDVPDRAFLPVADTNPTFAAAQAQAQAQAQQRLAVALQNARDASTWSQAESSRMGGPGSAFRPVTKRPEDAAPSRPFFPATAPSFGAGSSQEAESSYARADIPNQNAAQDRIYGLGHSKFVARAYPVDTPLFTHLYSDESLVPVNFEDYVQGIRLLSLGSAYRPEPALLRAMQSMIWTKLGRFGFNPMQVAGTPDLVEGQYLWPPLSRDRYTGNVNMPADVLRRLRGTVKDRLRRLRPSDPDLYHLQVNGRHILAFTTKPIYQVNLPFTPSRSDLWMFFEMMAPRDANAAVPHLTLLGSTFLPRGARRLMTSGDVMWPAFLNAPRR</sequence>
<evidence type="ECO:0000313" key="3">
    <source>
        <dbReference type="EMBL" id="GAC72014.1"/>
    </source>
</evidence>
<dbReference type="EMBL" id="DF196772">
    <property type="protein sequence ID" value="GAC72014.1"/>
    <property type="molecule type" value="Genomic_DNA"/>
</dbReference>
<dbReference type="AlphaFoldDB" id="M9LTJ1"/>
<protein>
    <submittedName>
        <fullName evidence="3">Uncharacterized protein</fullName>
    </submittedName>
</protein>
<organism evidence="3 4">
    <name type="scientific">Pseudozyma antarctica (strain T-34)</name>
    <name type="common">Yeast</name>
    <name type="synonym">Candida antarctica</name>
    <dbReference type="NCBI Taxonomy" id="1151754"/>
    <lineage>
        <taxon>Eukaryota</taxon>
        <taxon>Fungi</taxon>
        <taxon>Dikarya</taxon>
        <taxon>Basidiomycota</taxon>
        <taxon>Ustilaginomycotina</taxon>
        <taxon>Ustilaginomycetes</taxon>
        <taxon>Ustilaginales</taxon>
        <taxon>Ustilaginaceae</taxon>
        <taxon>Moesziomyces</taxon>
    </lineage>
</organism>
<evidence type="ECO:0000256" key="1">
    <source>
        <dbReference type="SAM" id="MobiDB-lite"/>
    </source>
</evidence>
<proteinExistence type="predicted"/>
<name>M9LTJ1_PSEA3</name>
<feature type="signal peptide" evidence="2">
    <location>
        <begin position="1"/>
        <end position="26"/>
    </location>
</feature>
<evidence type="ECO:0000313" key="4">
    <source>
        <dbReference type="Proteomes" id="UP000011976"/>
    </source>
</evidence>
<reference evidence="4" key="1">
    <citation type="journal article" date="2013" name="Genome Announc.">
        <title>Genome sequence of the basidiomycetous yeast Pseudozyma antarctica T-34, a producer of the glycolipid biosurfactants mannosylerythritol lipids.</title>
        <authorList>
            <person name="Morita T."/>
            <person name="Koike H."/>
            <person name="Koyama Y."/>
            <person name="Hagiwara H."/>
            <person name="Ito E."/>
            <person name="Fukuoka T."/>
            <person name="Imura T."/>
            <person name="Machida M."/>
            <person name="Kitamoto D."/>
        </authorList>
    </citation>
    <scope>NUCLEOTIDE SEQUENCE [LARGE SCALE GENOMIC DNA]</scope>
    <source>
        <strain evidence="4">T-34</strain>
    </source>
</reference>
<gene>
    <name evidence="3" type="ORF">PANT_6d00022</name>
</gene>
<accession>M9LTJ1</accession>
<dbReference type="OrthoDB" id="2556295at2759"/>
<feature type="region of interest" description="Disordered" evidence="1">
    <location>
        <begin position="89"/>
        <end position="139"/>
    </location>
</feature>
<dbReference type="Proteomes" id="UP000011976">
    <property type="component" value="Unassembled WGS sequence"/>
</dbReference>
<feature type="chain" id="PRO_5004100388" evidence="2">
    <location>
        <begin position="27"/>
        <end position="370"/>
    </location>
</feature>
<keyword evidence="2" id="KW-0732">Signal</keyword>